<dbReference type="InterPro" id="IPR005074">
    <property type="entry name" value="Peptidase_C39"/>
</dbReference>
<comment type="caution">
    <text evidence="15">The sequence shown here is derived from an EMBL/GenBank/DDBJ whole genome shotgun (WGS) entry which is preliminary data.</text>
</comment>
<dbReference type="GO" id="GO:0140359">
    <property type="term" value="F:ABC-type transporter activity"/>
    <property type="evidence" value="ECO:0007669"/>
    <property type="project" value="InterPro"/>
</dbReference>
<dbReference type="Gene3D" id="1.20.1560.10">
    <property type="entry name" value="ABC transporter type 1, transmembrane domain"/>
    <property type="match status" value="1"/>
</dbReference>
<keyword evidence="4 11" id="KW-0812">Transmembrane</keyword>
<evidence type="ECO:0000256" key="11">
    <source>
        <dbReference type="SAM" id="Phobius"/>
    </source>
</evidence>
<accession>A0A7W9ZL51</accession>
<dbReference type="CDD" id="cd18569">
    <property type="entry name" value="ABC_6TM_NHLM_bacteriocin"/>
    <property type="match status" value="1"/>
</dbReference>
<keyword evidence="2" id="KW-0813">Transport</keyword>
<dbReference type="GO" id="GO:0006508">
    <property type="term" value="P:proteolysis"/>
    <property type="evidence" value="ECO:0007669"/>
    <property type="project" value="InterPro"/>
</dbReference>
<keyword evidence="8 11" id="KW-1133">Transmembrane helix</keyword>
<dbReference type="SUPFAM" id="SSF90123">
    <property type="entry name" value="ABC transporter transmembrane region"/>
    <property type="match status" value="1"/>
</dbReference>
<evidence type="ECO:0000259" key="14">
    <source>
        <dbReference type="PROSITE" id="PS50990"/>
    </source>
</evidence>
<dbReference type="PANTHER" id="PTHR24221">
    <property type="entry name" value="ATP-BINDING CASSETTE SUB-FAMILY B"/>
    <property type="match status" value="1"/>
</dbReference>
<dbReference type="GO" id="GO:0005524">
    <property type="term" value="F:ATP binding"/>
    <property type="evidence" value="ECO:0007669"/>
    <property type="project" value="UniProtKB-KW"/>
</dbReference>
<protein>
    <submittedName>
        <fullName evidence="15">NHLM bacteriocin system ABC transporter peptidase/ATP-binding protein</fullName>
    </submittedName>
</protein>
<dbReference type="InterPro" id="IPR022514">
    <property type="entry name" value="NHPM_micro_ABC1"/>
</dbReference>
<dbReference type="InterPro" id="IPR003439">
    <property type="entry name" value="ABC_transporter-like_ATP-bd"/>
</dbReference>
<dbReference type="PROSITE" id="PS50990">
    <property type="entry name" value="PEPTIDASE_C39"/>
    <property type="match status" value="1"/>
</dbReference>
<feature type="transmembrane region" description="Helical" evidence="11">
    <location>
        <begin position="228"/>
        <end position="249"/>
    </location>
</feature>
<evidence type="ECO:0000256" key="6">
    <source>
        <dbReference type="ARBA" id="ARBA00022840"/>
    </source>
</evidence>
<evidence type="ECO:0000256" key="7">
    <source>
        <dbReference type="ARBA" id="ARBA00022927"/>
    </source>
</evidence>
<proteinExistence type="predicted"/>
<dbReference type="InterPro" id="IPR039421">
    <property type="entry name" value="Type_1_exporter"/>
</dbReference>
<comment type="subcellular location">
    <subcellularLocation>
        <location evidence="1">Cell membrane</location>
        <topology evidence="1">Multi-pass membrane protein</topology>
    </subcellularLocation>
</comment>
<evidence type="ECO:0000313" key="15">
    <source>
        <dbReference type="EMBL" id="MBB6212249.1"/>
    </source>
</evidence>
<dbReference type="GO" id="GO:0005886">
    <property type="term" value="C:plasma membrane"/>
    <property type="evidence" value="ECO:0007669"/>
    <property type="project" value="UniProtKB-SubCell"/>
</dbReference>
<evidence type="ECO:0000256" key="3">
    <source>
        <dbReference type="ARBA" id="ARBA00022475"/>
    </source>
</evidence>
<dbReference type="SMART" id="SM00382">
    <property type="entry name" value="AAA"/>
    <property type="match status" value="1"/>
</dbReference>
<evidence type="ECO:0000256" key="8">
    <source>
        <dbReference type="ARBA" id="ARBA00022989"/>
    </source>
</evidence>
<evidence type="ECO:0000256" key="9">
    <source>
        <dbReference type="ARBA" id="ARBA00023136"/>
    </source>
</evidence>
<dbReference type="InterPro" id="IPR017871">
    <property type="entry name" value="ABC_transporter-like_CS"/>
</dbReference>
<dbReference type="GO" id="GO:0016887">
    <property type="term" value="F:ATP hydrolysis activity"/>
    <property type="evidence" value="ECO:0007669"/>
    <property type="project" value="InterPro"/>
</dbReference>
<evidence type="ECO:0000259" key="12">
    <source>
        <dbReference type="PROSITE" id="PS50893"/>
    </source>
</evidence>
<feature type="transmembrane region" description="Helical" evidence="11">
    <location>
        <begin position="191"/>
        <end position="208"/>
    </location>
</feature>
<name>A0A7W9ZL51_NOVIT</name>
<dbReference type="Gene3D" id="3.40.50.300">
    <property type="entry name" value="P-loop containing nucleotide triphosphate hydrolases"/>
    <property type="match status" value="1"/>
</dbReference>
<evidence type="ECO:0000256" key="2">
    <source>
        <dbReference type="ARBA" id="ARBA00022448"/>
    </source>
</evidence>
<feature type="transmembrane region" description="Helical" evidence="11">
    <location>
        <begin position="317"/>
        <end position="346"/>
    </location>
</feature>
<gene>
    <name evidence="15" type="ORF">FHS48_003699</name>
</gene>
<evidence type="ECO:0000256" key="1">
    <source>
        <dbReference type="ARBA" id="ARBA00004651"/>
    </source>
</evidence>
<dbReference type="Pfam" id="PF00664">
    <property type="entry name" value="ABC_membrane"/>
    <property type="match status" value="1"/>
</dbReference>
<keyword evidence="9 11" id="KW-0472">Membrane</keyword>
<sequence length="742" mass="79799">MMPVAQLFRSGLVSRLASRLKALTDRLRWPARPRRVRTPSILQMEMVECGAASLAMVLAHYGAWVPLEKLREECGVSRDGSKASNVLKAARRHGLAAKGFRKEVPQLDELPLPAIIHWNFNHFLVYEGRKGNTHYLNDPAKGPTRVSTAEVEEAFTGVVLTFSPTDEFSRKGSRPSLLPVLIQTLRGSGSAMAMAVVASLLLVVPGILLPTFSKVFIDSVLVAQMEDWLRPLCLGMALTALVRLVLTTVQQTTLLKLEARLASGIATNYLHRLLALPMAFFLQRQPGDLAGRVAAGDHIARLVSGELATNAFNAVSLLFFAVVMALYDPLLAAIGIGLASVNVLALRRINRKREEQSGAMAMAQGKLAAATVGTLSAIETIKVNGLEQESFARWSGYQANALTTAQTFGLSSALLGVLPSVLSGLTTALILGIGGYRVMTGDLTLGGLVAFQTLMSSFSAPVAKLMQLGGNLQAARADLNRLQDAFRYPLPPPLPAMDPQTPPPVGSLEFRSVTFGYSPLDPPLLEGISLTVRPGQRVALVGGSGSGKSTLGRLAGGLLQPWSGEILLDGHPLTTLPPDRTAATLGYVDQDIFLFEGSVRENLTLWNPHADDADLVQALADAEILTEVQDRGGLDDCRISEGGSNFSGGQRQRIELARALSTDPALLVLDEATSALDPATEKAVDDNLRRRGCTCLIVAHRLSTIRDCDEIIVLQHGEIMERGRHEELMARNGDYARLVGTM</sequence>
<evidence type="ECO:0000256" key="4">
    <source>
        <dbReference type="ARBA" id="ARBA00022692"/>
    </source>
</evidence>
<dbReference type="PANTHER" id="PTHR24221:SF654">
    <property type="entry name" value="ATP-BINDING CASSETTE SUB-FAMILY B MEMBER 6"/>
    <property type="match status" value="1"/>
</dbReference>
<dbReference type="GO" id="GO:0034040">
    <property type="term" value="F:ATPase-coupled lipid transmembrane transporter activity"/>
    <property type="evidence" value="ECO:0007669"/>
    <property type="project" value="TreeGrafter"/>
</dbReference>
<evidence type="ECO:0000256" key="5">
    <source>
        <dbReference type="ARBA" id="ARBA00022741"/>
    </source>
</evidence>
<dbReference type="GO" id="GO:0015031">
    <property type="term" value="P:protein transport"/>
    <property type="evidence" value="ECO:0007669"/>
    <property type="project" value="UniProtKB-KW"/>
</dbReference>
<dbReference type="GO" id="GO:0008233">
    <property type="term" value="F:peptidase activity"/>
    <property type="evidence" value="ECO:0007669"/>
    <property type="project" value="InterPro"/>
</dbReference>
<evidence type="ECO:0000313" key="16">
    <source>
        <dbReference type="Proteomes" id="UP000544872"/>
    </source>
</evidence>
<keyword evidence="10" id="KW-0080">Bacteriocin transport</keyword>
<dbReference type="InterPro" id="IPR011527">
    <property type="entry name" value="ABC1_TM_dom"/>
</dbReference>
<feature type="domain" description="ABC transmembrane type-1" evidence="13">
    <location>
        <begin position="193"/>
        <end position="474"/>
    </location>
</feature>
<dbReference type="SUPFAM" id="SSF52540">
    <property type="entry name" value="P-loop containing nucleoside triphosphate hydrolases"/>
    <property type="match status" value="1"/>
</dbReference>
<dbReference type="EMBL" id="JACIIX010000019">
    <property type="protein sequence ID" value="MBB6212249.1"/>
    <property type="molecule type" value="Genomic_DNA"/>
</dbReference>
<dbReference type="Proteomes" id="UP000544872">
    <property type="component" value="Unassembled WGS sequence"/>
</dbReference>
<dbReference type="InterPro" id="IPR036640">
    <property type="entry name" value="ABC1_TM_sf"/>
</dbReference>
<dbReference type="PROSITE" id="PS50929">
    <property type="entry name" value="ABC_TM1F"/>
    <property type="match status" value="1"/>
</dbReference>
<dbReference type="PROSITE" id="PS50893">
    <property type="entry name" value="ABC_TRANSPORTER_2"/>
    <property type="match status" value="1"/>
</dbReference>
<reference evidence="15 16" key="1">
    <citation type="submission" date="2020-08" db="EMBL/GenBank/DDBJ databases">
        <title>Genomic Encyclopedia of Type Strains, Phase IV (KMG-IV): sequencing the most valuable type-strain genomes for metagenomic binning, comparative biology and taxonomic classification.</title>
        <authorList>
            <person name="Goeker M."/>
        </authorList>
    </citation>
    <scope>NUCLEOTIDE SEQUENCE [LARGE SCALE GENOMIC DNA]</scope>
    <source>
        <strain evidence="15 16">DSM 11590</strain>
    </source>
</reference>
<feature type="transmembrane region" description="Helical" evidence="11">
    <location>
        <begin position="413"/>
        <end position="437"/>
    </location>
</feature>
<keyword evidence="3" id="KW-1003">Cell membrane</keyword>
<feature type="domain" description="ABC transporter" evidence="12">
    <location>
        <begin position="508"/>
        <end position="741"/>
    </location>
</feature>
<dbReference type="InterPro" id="IPR003593">
    <property type="entry name" value="AAA+_ATPase"/>
</dbReference>
<dbReference type="Pfam" id="PF03412">
    <property type="entry name" value="Peptidase_C39"/>
    <property type="match status" value="1"/>
</dbReference>
<dbReference type="Gene3D" id="3.90.70.10">
    <property type="entry name" value="Cysteine proteinases"/>
    <property type="match status" value="1"/>
</dbReference>
<dbReference type="Pfam" id="PF00005">
    <property type="entry name" value="ABC_tran"/>
    <property type="match status" value="1"/>
</dbReference>
<keyword evidence="7" id="KW-0653">Protein transport</keyword>
<dbReference type="FunFam" id="3.40.50.300:FF:000299">
    <property type="entry name" value="ABC transporter ATP-binding protein/permease"/>
    <property type="match status" value="1"/>
</dbReference>
<dbReference type="InterPro" id="IPR027417">
    <property type="entry name" value="P-loop_NTPase"/>
</dbReference>
<keyword evidence="5" id="KW-0547">Nucleotide-binding</keyword>
<keyword evidence="16" id="KW-1185">Reference proteome</keyword>
<dbReference type="AlphaFoldDB" id="A0A7W9ZL51"/>
<evidence type="ECO:0000256" key="10">
    <source>
        <dbReference type="ARBA" id="ARBA00043264"/>
    </source>
</evidence>
<organism evidence="15 16">
    <name type="scientific">Novispirillum itersonii</name>
    <name type="common">Aquaspirillum itersonii</name>
    <dbReference type="NCBI Taxonomy" id="189"/>
    <lineage>
        <taxon>Bacteria</taxon>
        <taxon>Pseudomonadati</taxon>
        <taxon>Pseudomonadota</taxon>
        <taxon>Alphaproteobacteria</taxon>
        <taxon>Rhodospirillales</taxon>
        <taxon>Novispirillaceae</taxon>
        <taxon>Novispirillum</taxon>
    </lineage>
</organism>
<evidence type="ECO:0000259" key="13">
    <source>
        <dbReference type="PROSITE" id="PS50929"/>
    </source>
</evidence>
<dbReference type="GO" id="GO:0043213">
    <property type="term" value="P:bacteriocin transport"/>
    <property type="evidence" value="ECO:0007669"/>
    <property type="project" value="UniProtKB-KW"/>
</dbReference>
<dbReference type="PROSITE" id="PS00211">
    <property type="entry name" value="ABC_TRANSPORTER_1"/>
    <property type="match status" value="1"/>
</dbReference>
<dbReference type="NCBIfam" id="TIGR03796">
    <property type="entry name" value="NHLM_micro_ABC1"/>
    <property type="match status" value="1"/>
</dbReference>
<feature type="domain" description="Peptidase C39" evidence="14">
    <location>
        <begin position="43"/>
        <end position="162"/>
    </location>
</feature>
<keyword evidence="6 15" id="KW-0067">ATP-binding</keyword>